<evidence type="ECO:0000313" key="3">
    <source>
        <dbReference type="EnsemblMetazoa" id="MDOA011026-PA"/>
    </source>
</evidence>
<dbReference type="VEuPathDB" id="VectorBase:MDOMA2_000739"/>
<dbReference type="AlphaFoldDB" id="A0A1I8N327"/>
<feature type="signal peptide" evidence="2">
    <location>
        <begin position="1"/>
        <end position="23"/>
    </location>
</feature>
<feature type="chain" id="PRO_5044561169" evidence="2">
    <location>
        <begin position="24"/>
        <end position="102"/>
    </location>
</feature>
<dbReference type="KEGG" id="mde:101891674"/>
<keyword evidence="2" id="KW-0732">Signal</keyword>
<reference evidence="3" key="1">
    <citation type="submission" date="2020-05" db="UniProtKB">
        <authorList>
            <consortium name="EnsemblMetazoa"/>
        </authorList>
    </citation>
    <scope>IDENTIFICATION</scope>
    <source>
        <strain evidence="3">Aabys</strain>
    </source>
</reference>
<dbReference type="VEuPathDB" id="VectorBase:MDOA011026"/>
<proteinExistence type="predicted"/>
<dbReference type="EnsemblMetazoa" id="MDOA011026-RA">
    <property type="protein sequence ID" value="MDOA011026-PA"/>
    <property type="gene ID" value="MDOA011026"/>
</dbReference>
<evidence type="ECO:0000256" key="2">
    <source>
        <dbReference type="SAM" id="SignalP"/>
    </source>
</evidence>
<feature type="region of interest" description="Disordered" evidence="1">
    <location>
        <begin position="48"/>
        <end position="102"/>
    </location>
</feature>
<gene>
    <name evidence="3" type="primary">101891674</name>
</gene>
<sequence>MKQKFTILLVTLVVALMFEAVLSEDGSGGESGPDGGYHYEHHGDNSYGYGWSDNNGGGGSSSGSGDQNDGGFDWGWLGQWFHGFGKPQNEPAHEAAAAPVQE</sequence>
<organism evidence="3">
    <name type="scientific">Musca domestica</name>
    <name type="common">House fly</name>
    <dbReference type="NCBI Taxonomy" id="7370"/>
    <lineage>
        <taxon>Eukaryota</taxon>
        <taxon>Metazoa</taxon>
        <taxon>Ecdysozoa</taxon>
        <taxon>Arthropoda</taxon>
        <taxon>Hexapoda</taxon>
        <taxon>Insecta</taxon>
        <taxon>Pterygota</taxon>
        <taxon>Neoptera</taxon>
        <taxon>Endopterygota</taxon>
        <taxon>Diptera</taxon>
        <taxon>Brachycera</taxon>
        <taxon>Muscomorpha</taxon>
        <taxon>Muscoidea</taxon>
        <taxon>Muscidae</taxon>
        <taxon>Musca</taxon>
    </lineage>
</organism>
<name>A0A1I8N327_MUSDO</name>
<protein>
    <submittedName>
        <fullName evidence="3">Uncharacterized protein</fullName>
    </submittedName>
</protein>
<accession>A0A1I8N327</accession>
<dbReference type="RefSeq" id="XP_005190356.2">
    <property type="nucleotide sequence ID" value="XM_005190299.4"/>
</dbReference>
<evidence type="ECO:0000256" key="1">
    <source>
        <dbReference type="SAM" id="MobiDB-lite"/>
    </source>
</evidence>